<gene>
    <name evidence="1" type="ORF">ACFPK2_06635</name>
</gene>
<evidence type="ECO:0000313" key="1">
    <source>
        <dbReference type="EMBL" id="MFC5292661.1"/>
    </source>
</evidence>
<reference evidence="2" key="1">
    <citation type="journal article" date="2019" name="Int. J. Syst. Evol. Microbiol.">
        <title>The Global Catalogue of Microorganisms (GCM) 10K type strain sequencing project: providing services to taxonomists for standard genome sequencing and annotation.</title>
        <authorList>
            <consortium name="The Broad Institute Genomics Platform"/>
            <consortium name="The Broad Institute Genome Sequencing Center for Infectious Disease"/>
            <person name="Wu L."/>
            <person name="Ma J."/>
        </authorList>
    </citation>
    <scope>NUCLEOTIDE SEQUENCE [LARGE SCALE GENOMIC DNA]</scope>
    <source>
        <strain evidence="2">CGMCC 1.15643</strain>
    </source>
</reference>
<accession>A0ABW0F138</accession>
<name>A0ABW0F138_9HYPH</name>
<protein>
    <submittedName>
        <fullName evidence="1">Uncharacterized protein</fullName>
    </submittedName>
</protein>
<sequence>MPAGLEIYDRFGNLRVSYSDRLFRFLGDPLIVGPGGSGVVTNDGFLTGAPDFIANVFSPDGTSYWPGEGLLPPDVTFSDNQMFYSVPSYLPTQIIQYGVS</sequence>
<dbReference type="Proteomes" id="UP001595976">
    <property type="component" value="Unassembled WGS sequence"/>
</dbReference>
<evidence type="ECO:0000313" key="2">
    <source>
        <dbReference type="Proteomes" id="UP001595976"/>
    </source>
</evidence>
<organism evidence="1 2">
    <name type="scientific">Bosea minatitlanensis</name>
    <dbReference type="NCBI Taxonomy" id="128782"/>
    <lineage>
        <taxon>Bacteria</taxon>
        <taxon>Pseudomonadati</taxon>
        <taxon>Pseudomonadota</taxon>
        <taxon>Alphaproteobacteria</taxon>
        <taxon>Hyphomicrobiales</taxon>
        <taxon>Boseaceae</taxon>
        <taxon>Bosea</taxon>
    </lineage>
</organism>
<proteinExistence type="predicted"/>
<dbReference type="RefSeq" id="WP_260347932.1">
    <property type="nucleotide sequence ID" value="NZ_JAOAOS010000002.1"/>
</dbReference>
<keyword evidence="2" id="KW-1185">Reference proteome</keyword>
<comment type="caution">
    <text evidence="1">The sequence shown here is derived from an EMBL/GenBank/DDBJ whole genome shotgun (WGS) entry which is preliminary data.</text>
</comment>
<dbReference type="EMBL" id="JBHSLI010000002">
    <property type="protein sequence ID" value="MFC5292661.1"/>
    <property type="molecule type" value="Genomic_DNA"/>
</dbReference>